<reference evidence="1 2" key="1">
    <citation type="submission" date="2017-08" db="EMBL/GenBank/DDBJ databases">
        <title>Complete genome sequence of Gluconacetobacter saccharivorans CV1 isolated from Fermented Vinegar.</title>
        <authorList>
            <person name="Kim S.-Y."/>
        </authorList>
    </citation>
    <scope>NUCLEOTIDE SEQUENCE [LARGE SCALE GENOMIC DNA]</scope>
    <source>
        <strain evidence="1 2">CV1</strain>
    </source>
</reference>
<keyword evidence="2" id="KW-1185">Reference proteome</keyword>
<protein>
    <submittedName>
        <fullName evidence="1">Uncharacterized protein</fullName>
    </submittedName>
</protein>
<name>A0A347WC54_9PROT</name>
<proteinExistence type="predicted"/>
<dbReference type="EMBL" id="CP023036">
    <property type="protein sequence ID" value="AXY22447.1"/>
    <property type="molecule type" value="Genomic_DNA"/>
</dbReference>
<dbReference type="Proteomes" id="UP000264120">
    <property type="component" value="Chromosome"/>
</dbReference>
<dbReference type="KEGG" id="ksc:CD178_01684"/>
<evidence type="ECO:0000313" key="1">
    <source>
        <dbReference type="EMBL" id="AXY22447.1"/>
    </source>
</evidence>
<evidence type="ECO:0000313" key="2">
    <source>
        <dbReference type="Proteomes" id="UP000264120"/>
    </source>
</evidence>
<organism evidence="1 2">
    <name type="scientific">Komagataeibacter saccharivorans</name>
    <dbReference type="NCBI Taxonomy" id="265959"/>
    <lineage>
        <taxon>Bacteria</taxon>
        <taxon>Pseudomonadati</taxon>
        <taxon>Pseudomonadota</taxon>
        <taxon>Alphaproteobacteria</taxon>
        <taxon>Acetobacterales</taxon>
        <taxon>Acetobacteraceae</taxon>
        <taxon>Komagataeibacter</taxon>
    </lineage>
</organism>
<sequence length="86" mass="9502">MVERFPAALADPLIEIGFHGRERRELPPLAAGRDDIKGRLHDAAQVNPPRSPRSLCILKVVPAILRAGGFSLSHLDLIRFSQTHES</sequence>
<gene>
    <name evidence="1" type="ORF">CD178_01684</name>
</gene>
<dbReference type="AlphaFoldDB" id="A0A347WC54"/>
<accession>A0A347WC54</accession>